<name>A0A1X3GQN2_9BRAD</name>
<evidence type="ECO:0000313" key="4">
    <source>
        <dbReference type="Proteomes" id="UP000193553"/>
    </source>
</evidence>
<reference evidence="4 5" key="1">
    <citation type="submission" date="2017-03" db="EMBL/GenBank/DDBJ databases">
        <title>Whole genome sequences of fourteen strains of Bradyrhizobium canariense and one strain of Bradyrhizobium japonicum isolated from Lupinus (Papilionoideae: Genisteae) species in Algeria.</title>
        <authorList>
            <person name="Crovadore J."/>
            <person name="Chekireb D."/>
            <person name="Brachmann A."/>
            <person name="Chablais R."/>
            <person name="Cochard B."/>
            <person name="Lefort F."/>
        </authorList>
    </citation>
    <scope>NUCLEOTIDE SEQUENCE [LARGE SCALE GENOMIC DNA]</scope>
    <source>
        <strain evidence="2 4">UBMA195</strain>
        <strain evidence="3 5">UBMAN05</strain>
    </source>
</reference>
<dbReference type="STRING" id="255045.SAMN05444158_5801"/>
<dbReference type="InterPro" id="IPR001753">
    <property type="entry name" value="Enoyl-CoA_hydra/iso"/>
</dbReference>
<evidence type="ECO:0000256" key="1">
    <source>
        <dbReference type="ARBA" id="ARBA00005254"/>
    </source>
</evidence>
<dbReference type="EMBL" id="NAFI01000185">
    <property type="protein sequence ID" value="OSJ04292.1"/>
    <property type="molecule type" value="Genomic_DNA"/>
</dbReference>
<dbReference type="CDD" id="cd06558">
    <property type="entry name" value="crotonase-like"/>
    <property type="match status" value="1"/>
</dbReference>
<dbReference type="NCBIfam" id="NF006013">
    <property type="entry name" value="PRK08150.1"/>
    <property type="match status" value="1"/>
</dbReference>
<dbReference type="RefSeq" id="WP_085361644.1">
    <property type="nucleotide sequence ID" value="NZ_NAFC01000169.1"/>
</dbReference>
<dbReference type="Gene3D" id="1.10.12.10">
    <property type="entry name" value="Lyase 2-enoyl-coa Hydratase, Chain A, domain 2"/>
    <property type="match status" value="1"/>
</dbReference>
<evidence type="ECO:0000313" key="5">
    <source>
        <dbReference type="Proteomes" id="UP000193884"/>
    </source>
</evidence>
<dbReference type="OrthoDB" id="5730382at2"/>
<evidence type="ECO:0000313" key="3">
    <source>
        <dbReference type="EMBL" id="OSJ24642.1"/>
    </source>
</evidence>
<organism evidence="2 4">
    <name type="scientific">Bradyrhizobium canariense</name>
    <dbReference type="NCBI Taxonomy" id="255045"/>
    <lineage>
        <taxon>Bacteria</taxon>
        <taxon>Pseudomonadati</taxon>
        <taxon>Pseudomonadota</taxon>
        <taxon>Alphaproteobacteria</taxon>
        <taxon>Hyphomicrobiales</taxon>
        <taxon>Nitrobacteraceae</taxon>
        <taxon>Bradyrhizobium</taxon>
    </lineage>
</organism>
<dbReference type="Gene3D" id="3.90.226.10">
    <property type="entry name" value="2-enoyl-CoA Hydratase, Chain A, domain 1"/>
    <property type="match status" value="1"/>
</dbReference>
<dbReference type="EMBL" id="NAFK01000171">
    <property type="protein sequence ID" value="OSJ24642.1"/>
    <property type="molecule type" value="Genomic_DNA"/>
</dbReference>
<dbReference type="AlphaFoldDB" id="A0A1X3GQN2"/>
<dbReference type="GO" id="GO:0003824">
    <property type="term" value="F:catalytic activity"/>
    <property type="evidence" value="ECO:0007669"/>
    <property type="project" value="UniProtKB-ARBA"/>
</dbReference>
<dbReference type="SUPFAM" id="SSF52096">
    <property type="entry name" value="ClpP/crotonase"/>
    <property type="match status" value="1"/>
</dbReference>
<dbReference type="PANTHER" id="PTHR43802:SF1">
    <property type="entry name" value="IP11341P-RELATED"/>
    <property type="match status" value="1"/>
</dbReference>
<comment type="similarity">
    <text evidence="1">Belongs to the enoyl-CoA hydratase/isomerase family.</text>
</comment>
<dbReference type="Pfam" id="PF00378">
    <property type="entry name" value="ECH_1"/>
    <property type="match status" value="1"/>
</dbReference>
<dbReference type="PANTHER" id="PTHR43802">
    <property type="entry name" value="ENOYL-COA HYDRATASE"/>
    <property type="match status" value="1"/>
</dbReference>
<keyword evidence="5" id="KW-1185">Reference proteome</keyword>
<sequence>MTQGNAETADAGASGLLKIERADRVLTVGLNRPAKRNALNDGIILEIGECFAALPEDIGAVVIHGIGDHFSSGLDLSELTDHDASGGLLHSQMWHRVFDRIQYSRVPVIAALRGAVIGGGLELACAAHIRVAEPSTYFALPEGQRGIFVGGGGSVRLPRLIGVARMMDMMLTGRVYSATEGTSYGFAQYVTEAGNGLGKAMELATKVASNAPLTNFAVLQALPMIAEANPQTGLLMESLMATVAQSDKEAKRRIREFLEHKTAKVKPKS</sequence>
<dbReference type="Proteomes" id="UP000193884">
    <property type="component" value="Unassembled WGS sequence"/>
</dbReference>
<protein>
    <submittedName>
        <fullName evidence="2">Enoyl-CoA hydratase</fullName>
    </submittedName>
</protein>
<gene>
    <name evidence="3" type="ORF">BST63_25750</name>
    <name evidence="2" type="ORF">BSZ18_30165</name>
</gene>
<dbReference type="InterPro" id="IPR014748">
    <property type="entry name" value="Enoyl-CoA_hydra_C"/>
</dbReference>
<dbReference type="Proteomes" id="UP000193553">
    <property type="component" value="Unassembled WGS sequence"/>
</dbReference>
<comment type="caution">
    <text evidence="2">The sequence shown here is derived from an EMBL/GenBank/DDBJ whole genome shotgun (WGS) entry which is preliminary data.</text>
</comment>
<proteinExistence type="inferred from homology"/>
<evidence type="ECO:0000313" key="2">
    <source>
        <dbReference type="EMBL" id="OSJ04292.1"/>
    </source>
</evidence>
<accession>A0A1X3GQN2</accession>
<dbReference type="InterPro" id="IPR029045">
    <property type="entry name" value="ClpP/crotonase-like_dom_sf"/>
</dbReference>